<evidence type="ECO:0000256" key="3">
    <source>
        <dbReference type="RuleBase" id="RU000389"/>
    </source>
</evidence>
<reference evidence="6" key="1">
    <citation type="journal article" date="2019" name="Int. J. Syst. Evol. Microbiol.">
        <title>The Global Catalogue of Microorganisms (GCM) 10K type strain sequencing project: providing services to taxonomists for standard genome sequencing and annotation.</title>
        <authorList>
            <consortium name="The Broad Institute Genomics Platform"/>
            <consortium name="The Broad Institute Genome Sequencing Center for Infectious Disease"/>
            <person name="Wu L."/>
            <person name="Ma J."/>
        </authorList>
    </citation>
    <scope>NUCLEOTIDE SEQUENCE [LARGE SCALE GENOMIC DNA]</scope>
    <source>
        <strain evidence="6">KCTC 42986</strain>
    </source>
</reference>
<dbReference type="InterPro" id="IPR045584">
    <property type="entry name" value="Pilin-like"/>
</dbReference>
<keyword evidence="2" id="KW-0488">Methylation</keyword>
<evidence type="ECO:0000256" key="4">
    <source>
        <dbReference type="SAM" id="Phobius"/>
    </source>
</evidence>
<dbReference type="InterPro" id="IPR001082">
    <property type="entry name" value="Pilin"/>
</dbReference>
<sequence>MKSMHMMKRAQRGFTLIELMIVVAIIGILAAIALPQYSNYTSRSRASGAAAELETLKSAISECYQTDGAFTNCVTQGTGPIPTVATSKFLTGATPVSVAATGVITVATTGATLNDGTALSYVLTPTTTAGQANMAWDASGTICNATRGLKPGQGGCP</sequence>
<dbReference type="Proteomes" id="UP001595530">
    <property type="component" value="Unassembled WGS sequence"/>
</dbReference>
<dbReference type="PROSITE" id="PS00409">
    <property type="entry name" value="PROKAR_NTER_METHYL"/>
    <property type="match status" value="1"/>
</dbReference>
<keyword evidence="6" id="KW-1185">Reference proteome</keyword>
<dbReference type="Gene3D" id="3.30.700.10">
    <property type="entry name" value="Glycoprotein, Type 4 Pilin"/>
    <property type="match status" value="1"/>
</dbReference>
<dbReference type="EMBL" id="JBHRTP010000008">
    <property type="protein sequence ID" value="MFC3107254.1"/>
    <property type="molecule type" value="Genomic_DNA"/>
</dbReference>
<evidence type="ECO:0000256" key="1">
    <source>
        <dbReference type="ARBA" id="ARBA00005233"/>
    </source>
</evidence>
<keyword evidence="4" id="KW-1133">Transmembrane helix</keyword>
<dbReference type="PANTHER" id="PTHR30093:SF34">
    <property type="entry name" value="PREPILIN PEPTIDASE-DEPENDENT PROTEIN D"/>
    <property type="match status" value="1"/>
</dbReference>
<name>A0ABV7EX05_9BURK</name>
<dbReference type="SUPFAM" id="SSF54523">
    <property type="entry name" value="Pili subunits"/>
    <property type="match status" value="1"/>
</dbReference>
<dbReference type="RefSeq" id="WP_390326722.1">
    <property type="nucleotide sequence ID" value="NZ_JBHRTP010000008.1"/>
</dbReference>
<protein>
    <submittedName>
        <fullName evidence="5">Prepilin-type N-terminal cleavage/methylation domain-containing protein</fullName>
    </submittedName>
</protein>
<organism evidence="5 6">
    <name type="scientific">Undibacterium arcticum</name>
    <dbReference type="NCBI Taxonomy" id="1762892"/>
    <lineage>
        <taxon>Bacteria</taxon>
        <taxon>Pseudomonadati</taxon>
        <taxon>Pseudomonadota</taxon>
        <taxon>Betaproteobacteria</taxon>
        <taxon>Burkholderiales</taxon>
        <taxon>Oxalobacteraceae</taxon>
        <taxon>Undibacterium</taxon>
    </lineage>
</organism>
<evidence type="ECO:0000313" key="5">
    <source>
        <dbReference type="EMBL" id="MFC3107254.1"/>
    </source>
</evidence>
<accession>A0ABV7EX05</accession>
<keyword evidence="3" id="KW-0281">Fimbrium</keyword>
<evidence type="ECO:0000256" key="2">
    <source>
        <dbReference type="ARBA" id="ARBA00022481"/>
    </source>
</evidence>
<keyword evidence="4" id="KW-0812">Transmembrane</keyword>
<evidence type="ECO:0000313" key="6">
    <source>
        <dbReference type="Proteomes" id="UP001595530"/>
    </source>
</evidence>
<dbReference type="NCBIfam" id="TIGR02532">
    <property type="entry name" value="IV_pilin_GFxxxE"/>
    <property type="match status" value="1"/>
</dbReference>
<dbReference type="Pfam" id="PF07963">
    <property type="entry name" value="N_methyl"/>
    <property type="match status" value="1"/>
</dbReference>
<comment type="caution">
    <text evidence="5">The sequence shown here is derived from an EMBL/GenBank/DDBJ whole genome shotgun (WGS) entry which is preliminary data.</text>
</comment>
<keyword evidence="4" id="KW-0472">Membrane</keyword>
<dbReference type="PANTHER" id="PTHR30093">
    <property type="entry name" value="GENERAL SECRETION PATHWAY PROTEIN G"/>
    <property type="match status" value="1"/>
</dbReference>
<feature type="transmembrane region" description="Helical" evidence="4">
    <location>
        <begin position="12"/>
        <end position="34"/>
    </location>
</feature>
<proteinExistence type="inferred from homology"/>
<comment type="similarity">
    <text evidence="1 3">Belongs to the N-Me-Phe pilin family.</text>
</comment>
<gene>
    <name evidence="5" type="ORF">ACFOFO_04625</name>
</gene>
<dbReference type="InterPro" id="IPR012902">
    <property type="entry name" value="N_methyl_site"/>
</dbReference>
<dbReference type="Pfam" id="PF00114">
    <property type="entry name" value="Pilin"/>
    <property type="match status" value="1"/>
</dbReference>